<evidence type="ECO:0008006" key="3">
    <source>
        <dbReference type="Google" id="ProtNLM"/>
    </source>
</evidence>
<dbReference type="EMBL" id="CAJVCE010000027">
    <property type="protein sequence ID" value="CAG7655811.1"/>
    <property type="molecule type" value="Genomic_DNA"/>
</dbReference>
<evidence type="ECO:0000313" key="2">
    <source>
        <dbReference type="Proteomes" id="UP000730618"/>
    </source>
</evidence>
<organism evidence="1 2">
    <name type="scientific">Paenibacillus allorhizosphaerae</name>
    <dbReference type="NCBI Taxonomy" id="2849866"/>
    <lineage>
        <taxon>Bacteria</taxon>
        <taxon>Bacillati</taxon>
        <taxon>Bacillota</taxon>
        <taxon>Bacilli</taxon>
        <taxon>Bacillales</taxon>
        <taxon>Paenibacillaceae</taxon>
        <taxon>Paenibacillus</taxon>
    </lineage>
</organism>
<name>A0ABN7TU54_9BACL</name>
<gene>
    <name evidence="1" type="ORF">PAECIP111802_06215</name>
</gene>
<evidence type="ECO:0000313" key="1">
    <source>
        <dbReference type="EMBL" id="CAG7655811.1"/>
    </source>
</evidence>
<sequence>MNYLTSEEVQTIVSSKAQRSSLKNNKTNELFGKDFQSLKGKNVQAVFKQQYNPNPKPTPYDTIVKPPLFDAFKRMLTENVDVNTALRKAEEEANKMIDSMKK</sequence>
<reference evidence="1 2" key="1">
    <citation type="submission" date="2021-06" db="EMBL/GenBank/DDBJ databases">
        <authorList>
            <person name="Criscuolo A."/>
        </authorList>
    </citation>
    <scope>NUCLEOTIDE SEQUENCE [LARGE SCALE GENOMIC DNA]</scope>
    <source>
        <strain evidence="2">CIP 111802</strain>
    </source>
</reference>
<accession>A0ABN7TU54</accession>
<proteinExistence type="predicted"/>
<keyword evidence="2" id="KW-1185">Reference proteome</keyword>
<comment type="caution">
    <text evidence="1">The sequence shown here is derived from an EMBL/GenBank/DDBJ whole genome shotgun (WGS) entry which is preliminary data.</text>
</comment>
<dbReference type="Proteomes" id="UP000730618">
    <property type="component" value="Unassembled WGS sequence"/>
</dbReference>
<protein>
    <recommendedName>
        <fullName evidence="3">Sugar ABC transporter substrate-binding protein</fullName>
    </recommendedName>
</protein>